<keyword evidence="1" id="KW-0812">Transmembrane</keyword>
<evidence type="ECO:0000256" key="1">
    <source>
        <dbReference type="SAM" id="Phobius"/>
    </source>
</evidence>
<feature type="transmembrane region" description="Helical" evidence="1">
    <location>
        <begin position="50"/>
        <end position="69"/>
    </location>
</feature>
<sequence>MHITDPHPQGCAPRWRPIAGRAALSCAALIFGAALGASSLHLSEGGGMEAVLFGLAFAFFFGIPALLTVQQSLLAPGQTRACLFAGRVLGVAWLAAIAWLVGLYL</sequence>
<evidence type="ECO:0000313" key="2">
    <source>
        <dbReference type="EMBL" id="SIN94014.1"/>
    </source>
</evidence>
<dbReference type="AlphaFoldDB" id="A0A1N6FFN2"/>
<feature type="transmembrane region" description="Helical" evidence="1">
    <location>
        <begin position="18"/>
        <end position="38"/>
    </location>
</feature>
<evidence type="ECO:0000313" key="3">
    <source>
        <dbReference type="Proteomes" id="UP000184932"/>
    </source>
</evidence>
<dbReference type="EMBL" id="FSRL01000001">
    <property type="protein sequence ID" value="SIN94014.1"/>
    <property type="molecule type" value="Genomic_DNA"/>
</dbReference>
<dbReference type="OrthoDB" id="9884107at2"/>
<protein>
    <submittedName>
        <fullName evidence="2">Uncharacterized protein</fullName>
    </submittedName>
</protein>
<accession>A0A1N6FFN2</accession>
<dbReference type="Proteomes" id="UP000184932">
    <property type="component" value="Unassembled WGS sequence"/>
</dbReference>
<organism evidence="2 3">
    <name type="scientific">Vannielia litorea</name>
    <dbReference type="NCBI Taxonomy" id="1217970"/>
    <lineage>
        <taxon>Bacteria</taxon>
        <taxon>Pseudomonadati</taxon>
        <taxon>Pseudomonadota</taxon>
        <taxon>Alphaproteobacteria</taxon>
        <taxon>Rhodobacterales</taxon>
        <taxon>Paracoccaceae</taxon>
        <taxon>Vannielia</taxon>
    </lineage>
</organism>
<dbReference type="RefSeq" id="WP_074255674.1">
    <property type="nucleotide sequence ID" value="NZ_FSRL01000001.1"/>
</dbReference>
<proteinExistence type="predicted"/>
<gene>
    <name evidence="2" type="ORF">SAMN05444002_1631</name>
</gene>
<keyword evidence="1" id="KW-1133">Transmembrane helix</keyword>
<keyword evidence="1" id="KW-0472">Membrane</keyword>
<reference evidence="3" key="1">
    <citation type="submission" date="2016-11" db="EMBL/GenBank/DDBJ databases">
        <authorList>
            <person name="Varghese N."/>
            <person name="Submissions S."/>
        </authorList>
    </citation>
    <scope>NUCLEOTIDE SEQUENCE [LARGE SCALE GENOMIC DNA]</scope>
    <source>
        <strain evidence="3">DSM 29440</strain>
    </source>
</reference>
<feature type="transmembrane region" description="Helical" evidence="1">
    <location>
        <begin position="81"/>
        <end position="104"/>
    </location>
</feature>
<keyword evidence="3" id="KW-1185">Reference proteome</keyword>
<name>A0A1N6FFN2_9RHOB</name>